<dbReference type="PIRSF" id="PIRSF001430">
    <property type="entry name" value="tRNA_psdUrid_synth"/>
    <property type="match status" value="1"/>
</dbReference>
<feature type="domain" description="Pseudouridine synthase I TruA alpha/beta" evidence="4">
    <location>
        <begin position="9"/>
        <end position="103"/>
    </location>
</feature>
<evidence type="ECO:0000256" key="2">
    <source>
        <dbReference type="ARBA" id="ARBA00022694"/>
    </source>
</evidence>
<dbReference type="CDD" id="cd02570">
    <property type="entry name" value="PseudoU_synth_EcTruA"/>
    <property type="match status" value="1"/>
</dbReference>
<dbReference type="InterPro" id="IPR020097">
    <property type="entry name" value="PsdUridine_synth_TruA_a/b_dom"/>
</dbReference>
<dbReference type="SUPFAM" id="SSF55120">
    <property type="entry name" value="Pseudouridine synthase"/>
    <property type="match status" value="1"/>
</dbReference>
<dbReference type="InterPro" id="IPR020094">
    <property type="entry name" value="TruA/RsuA/RluB/E/F_N"/>
</dbReference>
<dbReference type="InterPro" id="IPR001406">
    <property type="entry name" value="PsdUridine_synth_TruA"/>
</dbReference>
<evidence type="ECO:0000256" key="3">
    <source>
        <dbReference type="ARBA" id="ARBA00023235"/>
    </source>
</evidence>
<dbReference type="NCBIfam" id="TIGR00071">
    <property type="entry name" value="hisT_truA"/>
    <property type="match status" value="1"/>
</dbReference>
<evidence type="ECO:0000256" key="1">
    <source>
        <dbReference type="ARBA" id="ARBA00009375"/>
    </source>
</evidence>
<keyword evidence="2" id="KW-0819">tRNA processing</keyword>
<gene>
    <name evidence="5" type="primary">truA_15</name>
    <name evidence="5" type="ORF">SDC9_43332</name>
</gene>
<dbReference type="Pfam" id="PF01416">
    <property type="entry name" value="PseudoU_synth_1"/>
    <property type="match status" value="2"/>
</dbReference>
<dbReference type="GO" id="GO:0031119">
    <property type="term" value="P:tRNA pseudouridine synthesis"/>
    <property type="evidence" value="ECO:0007669"/>
    <property type="project" value="TreeGrafter"/>
</dbReference>
<evidence type="ECO:0000259" key="4">
    <source>
        <dbReference type="Pfam" id="PF01416"/>
    </source>
</evidence>
<dbReference type="AlphaFoldDB" id="A0A644W065"/>
<dbReference type="PANTHER" id="PTHR11142">
    <property type="entry name" value="PSEUDOURIDYLATE SYNTHASE"/>
    <property type="match status" value="1"/>
</dbReference>
<organism evidence="5">
    <name type="scientific">bioreactor metagenome</name>
    <dbReference type="NCBI Taxonomy" id="1076179"/>
    <lineage>
        <taxon>unclassified sequences</taxon>
        <taxon>metagenomes</taxon>
        <taxon>ecological metagenomes</taxon>
    </lineage>
</organism>
<dbReference type="EMBL" id="VSSQ01000543">
    <property type="protein sequence ID" value="MPL97144.1"/>
    <property type="molecule type" value="Genomic_DNA"/>
</dbReference>
<proteinExistence type="inferred from homology"/>
<reference evidence="5" key="1">
    <citation type="submission" date="2019-08" db="EMBL/GenBank/DDBJ databases">
        <authorList>
            <person name="Kucharzyk K."/>
            <person name="Murdoch R.W."/>
            <person name="Higgins S."/>
            <person name="Loffler F."/>
        </authorList>
    </citation>
    <scope>NUCLEOTIDE SEQUENCE</scope>
</reference>
<sequence length="244" mass="27448">MRYLKLTISYDGTNYNGFQRQKNAIGIQQIVEDALSKLMGEDIKVVASGRTDTGVHACGQVISFGTKATVPTGHITTAIRHLLPGDIVVWKAEEVDENFNARYCAVEKTYQYRIIITDIPNPFKRNYAWELKKSLDIEKMQTAANNLLGTHDFTAFRNKGSKIISPERTITVAQWQVKDKELVFTITGDGFLYRMVRNIVGALVKVGNGKITPDTFKKILLTKDRQLTGMPAPACGLYLMHVRY</sequence>
<evidence type="ECO:0000313" key="5">
    <source>
        <dbReference type="EMBL" id="MPL97144.1"/>
    </source>
</evidence>
<accession>A0A644W065</accession>
<protein>
    <submittedName>
        <fullName evidence="5">tRNA pseudouridine synthase A</fullName>
        <ecNumber evidence="5">5.4.99.12</ecNumber>
    </submittedName>
</protein>
<dbReference type="InterPro" id="IPR020103">
    <property type="entry name" value="PsdUridine_synth_cat_dom_sf"/>
</dbReference>
<dbReference type="Gene3D" id="3.30.70.660">
    <property type="entry name" value="Pseudouridine synthase I, catalytic domain, C-terminal subdomain"/>
    <property type="match status" value="1"/>
</dbReference>
<dbReference type="InterPro" id="IPR020095">
    <property type="entry name" value="PsdUridine_synth_TruA_C"/>
</dbReference>
<comment type="similarity">
    <text evidence="1">Belongs to the tRNA pseudouridine synthase TruA family.</text>
</comment>
<feature type="domain" description="Pseudouridine synthase I TruA alpha/beta" evidence="4">
    <location>
        <begin position="143"/>
        <end position="244"/>
    </location>
</feature>
<dbReference type="PANTHER" id="PTHR11142:SF0">
    <property type="entry name" value="TRNA PSEUDOURIDINE SYNTHASE-LIKE 1"/>
    <property type="match status" value="1"/>
</dbReference>
<dbReference type="GO" id="GO:0003723">
    <property type="term" value="F:RNA binding"/>
    <property type="evidence" value="ECO:0007669"/>
    <property type="project" value="InterPro"/>
</dbReference>
<dbReference type="HAMAP" id="MF_00171">
    <property type="entry name" value="TruA"/>
    <property type="match status" value="1"/>
</dbReference>
<dbReference type="FunFam" id="3.30.70.580:FF:000001">
    <property type="entry name" value="tRNA pseudouridine synthase A"/>
    <property type="match status" value="1"/>
</dbReference>
<dbReference type="Gene3D" id="3.30.70.580">
    <property type="entry name" value="Pseudouridine synthase I, catalytic domain, N-terminal subdomain"/>
    <property type="match status" value="1"/>
</dbReference>
<dbReference type="EC" id="5.4.99.12" evidence="5"/>
<dbReference type="GO" id="GO:0160147">
    <property type="term" value="F:tRNA pseudouridine(38-40) synthase activity"/>
    <property type="evidence" value="ECO:0007669"/>
    <property type="project" value="UniProtKB-EC"/>
</dbReference>
<name>A0A644W065_9ZZZZ</name>
<keyword evidence="3 5" id="KW-0413">Isomerase</keyword>
<comment type="caution">
    <text evidence="5">The sequence shown here is derived from an EMBL/GenBank/DDBJ whole genome shotgun (WGS) entry which is preliminary data.</text>
</comment>